<comment type="caution">
    <text evidence="2">The sequence shown here is derived from an EMBL/GenBank/DDBJ whole genome shotgun (WGS) entry which is preliminary data.</text>
</comment>
<feature type="signal peptide" evidence="1">
    <location>
        <begin position="1"/>
        <end position="23"/>
    </location>
</feature>
<name>A0ABY2TP38_9SPIR</name>
<feature type="chain" id="PRO_5046249539" evidence="1">
    <location>
        <begin position="24"/>
        <end position="82"/>
    </location>
</feature>
<gene>
    <name evidence="2" type="ORF">EZH24_10095</name>
</gene>
<dbReference type="RefSeq" id="WP_137999013.1">
    <property type="nucleotide sequence ID" value="NZ_SJDU01000329.1"/>
</dbReference>
<organism evidence="2 3">
    <name type="scientific">Brachyspira catarrhinii</name>
    <dbReference type="NCBI Taxonomy" id="2528966"/>
    <lineage>
        <taxon>Bacteria</taxon>
        <taxon>Pseudomonadati</taxon>
        <taxon>Spirochaetota</taxon>
        <taxon>Spirochaetia</taxon>
        <taxon>Brachyspirales</taxon>
        <taxon>Brachyspiraceae</taxon>
        <taxon>Brachyspira</taxon>
    </lineage>
</organism>
<evidence type="ECO:0000256" key="1">
    <source>
        <dbReference type="SAM" id="SignalP"/>
    </source>
</evidence>
<evidence type="ECO:0000313" key="3">
    <source>
        <dbReference type="Proteomes" id="UP000310168"/>
    </source>
</evidence>
<dbReference type="EMBL" id="SJDU01000329">
    <property type="protein sequence ID" value="TKZ31072.1"/>
    <property type="molecule type" value="Genomic_DNA"/>
</dbReference>
<reference evidence="2 3" key="1">
    <citation type="journal article" date="2019" name="Anaerobe">
        <title>Brachyspira catarrhinii sp. nov., an anaerobic intestinal spirochaete isolated from vervet monkeys may have been misidentified as Brachyspira aalborgi in previous studies.</title>
        <authorList>
            <person name="Phillips N.D."/>
            <person name="La T."/>
            <person name="Hampson D.J."/>
        </authorList>
    </citation>
    <scope>NUCLEOTIDE SEQUENCE [LARGE SCALE GENOMIC DNA]</scope>
    <source>
        <strain evidence="2 3">Z12</strain>
    </source>
</reference>
<keyword evidence="3" id="KW-1185">Reference proteome</keyword>
<protein>
    <submittedName>
        <fullName evidence="2">Uncharacterized protein</fullName>
    </submittedName>
</protein>
<keyword evidence="1" id="KW-0732">Signal</keyword>
<accession>A0ABY2TP38</accession>
<dbReference type="Proteomes" id="UP000310168">
    <property type="component" value="Unassembled WGS sequence"/>
</dbReference>
<sequence length="82" mass="8211">MKNIKTILIAVLSFMLLFSVSCKNEDKTGGGSGGLNIPTASGNPATVGNVVFAGTLNRTALSGISEDEANSGTAPATLTAPE</sequence>
<evidence type="ECO:0000313" key="2">
    <source>
        <dbReference type="EMBL" id="TKZ31072.1"/>
    </source>
</evidence>
<dbReference type="PROSITE" id="PS51257">
    <property type="entry name" value="PROKAR_LIPOPROTEIN"/>
    <property type="match status" value="1"/>
</dbReference>
<proteinExistence type="predicted"/>